<evidence type="ECO:0000313" key="4">
    <source>
        <dbReference type="Proteomes" id="UP000291084"/>
    </source>
</evidence>
<feature type="region of interest" description="Disordered" evidence="1">
    <location>
        <begin position="101"/>
        <end position="122"/>
    </location>
</feature>
<gene>
    <name evidence="3" type="primary">Vigan.02G119800</name>
    <name evidence="3" type="ORF">VIGAN_02119800</name>
</gene>
<reference evidence="3 4" key="1">
    <citation type="journal article" date="2015" name="Sci. Rep.">
        <title>The power of single molecule real-time sequencing technology in the de novo assembly of a eukaryotic genome.</title>
        <authorList>
            <person name="Sakai H."/>
            <person name="Naito K."/>
            <person name="Ogiso-Tanaka E."/>
            <person name="Takahashi Y."/>
            <person name="Iseki K."/>
            <person name="Muto C."/>
            <person name="Satou K."/>
            <person name="Teruya K."/>
            <person name="Shiroma A."/>
            <person name="Shimoji M."/>
            <person name="Hirano T."/>
            <person name="Itoh T."/>
            <person name="Kaga A."/>
            <person name="Tomooka N."/>
        </authorList>
    </citation>
    <scope>NUCLEOTIDE SEQUENCE [LARGE SCALE GENOMIC DNA]</scope>
    <source>
        <strain evidence="4">cv. Shumari</strain>
    </source>
</reference>
<feature type="signal peptide" evidence="2">
    <location>
        <begin position="1"/>
        <end position="24"/>
    </location>
</feature>
<evidence type="ECO:0000256" key="1">
    <source>
        <dbReference type="SAM" id="MobiDB-lite"/>
    </source>
</evidence>
<dbReference type="Proteomes" id="UP000291084">
    <property type="component" value="Chromosome 2"/>
</dbReference>
<keyword evidence="4" id="KW-1185">Reference proteome</keyword>
<dbReference type="EMBL" id="AP015035">
    <property type="protein sequence ID" value="BAT78512.1"/>
    <property type="molecule type" value="Genomic_DNA"/>
</dbReference>
<accession>A0A0S3RD96</accession>
<proteinExistence type="predicted"/>
<dbReference type="AlphaFoldDB" id="A0A0S3RD96"/>
<protein>
    <submittedName>
        <fullName evidence="3">Uncharacterized protein</fullName>
    </submittedName>
</protein>
<feature type="chain" id="PRO_5006616941" evidence="2">
    <location>
        <begin position="25"/>
        <end position="176"/>
    </location>
</feature>
<sequence length="176" mass="19793">MAYFSSHGCLLQPLLMVTTATVVATPPPQTIPSVIRTNIYIILDNNHRHPTVTAATISINRVATTTVVVTSKFSSANPMVLSRIPIPLFTVPYHFMSRHRRGGKHQLSPRDPMASPSEDPSPHTLLHPPTLFSWILSPTFPVPPCLYRWIILPFYYPPINPKIPSLYYYTNITSFV</sequence>
<name>A0A0S3RD96_PHAAN</name>
<evidence type="ECO:0000256" key="2">
    <source>
        <dbReference type="SAM" id="SignalP"/>
    </source>
</evidence>
<keyword evidence="2" id="KW-0732">Signal</keyword>
<evidence type="ECO:0000313" key="3">
    <source>
        <dbReference type="EMBL" id="BAT78512.1"/>
    </source>
</evidence>
<organism evidence="3 4">
    <name type="scientific">Vigna angularis var. angularis</name>
    <dbReference type="NCBI Taxonomy" id="157739"/>
    <lineage>
        <taxon>Eukaryota</taxon>
        <taxon>Viridiplantae</taxon>
        <taxon>Streptophyta</taxon>
        <taxon>Embryophyta</taxon>
        <taxon>Tracheophyta</taxon>
        <taxon>Spermatophyta</taxon>
        <taxon>Magnoliopsida</taxon>
        <taxon>eudicotyledons</taxon>
        <taxon>Gunneridae</taxon>
        <taxon>Pentapetalae</taxon>
        <taxon>rosids</taxon>
        <taxon>fabids</taxon>
        <taxon>Fabales</taxon>
        <taxon>Fabaceae</taxon>
        <taxon>Papilionoideae</taxon>
        <taxon>50 kb inversion clade</taxon>
        <taxon>NPAAA clade</taxon>
        <taxon>indigoferoid/millettioid clade</taxon>
        <taxon>Phaseoleae</taxon>
        <taxon>Vigna</taxon>
    </lineage>
</organism>